<feature type="domain" description="C2H2-type" evidence="6">
    <location>
        <begin position="34"/>
        <end position="61"/>
    </location>
</feature>
<evidence type="ECO:0000256" key="4">
    <source>
        <dbReference type="ARBA" id="ARBA00022833"/>
    </source>
</evidence>
<feature type="domain" description="C2H2-type" evidence="6">
    <location>
        <begin position="132"/>
        <end position="157"/>
    </location>
</feature>
<sequence length="261" mass="31282">MILISKETFDDEHSKRDPDGFGKFAAYIQYIIRNFCHLCQKAFYGSYHLKRHFNTHHREVQELFTCNICHRGFGLKHHLKRHVLKLHAPIFYPKNLTSSKGSVCPYCSKFFCKVSMLERHITAHHKGTRLMYTCDICHRRYTLKSHLKRHFNTHHREILELFTCSLCHRGFTQKPSLKRHIHTVEAFGNVFLQLKRTNRYGAKNVCQYCNKTFYDYRNLRRHFKTQHNEVMELHTCFICSRGFSQRSNLKRHILTVHNITI</sequence>
<accession>A0ABY6JWQ0</accession>
<proteinExistence type="predicted"/>
<dbReference type="PANTHER" id="PTHR24409">
    <property type="entry name" value="ZINC FINGER PROTEIN 142"/>
    <property type="match status" value="1"/>
</dbReference>
<evidence type="ECO:0000256" key="3">
    <source>
        <dbReference type="ARBA" id="ARBA00022771"/>
    </source>
</evidence>
<keyword evidence="1" id="KW-0479">Metal-binding</keyword>
<feature type="domain" description="C2H2-type" evidence="6">
    <location>
        <begin position="64"/>
        <end position="88"/>
    </location>
</feature>
<keyword evidence="8" id="KW-1185">Reference proteome</keyword>
<dbReference type="PROSITE" id="PS00028">
    <property type="entry name" value="ZINC_FINGER_C2H2_1"/>
    <property type="match status" value="6"/>
</dbReference>
<evidence type="ECO:0000313" key="7">
    <source>
        <dbReference type="EMBL" id="UYV60451.1"/>
    </source>
</evidence>
<evidence type="ECO:0000256" key="5">
    <source>
        <dbReference type="PROSITE-ProRule" id="PRU00042"/>
    </source>
</evidence>
<dbReference type="Pfam" id="PF00096">
    <property type="entry name" value="zf-C2H2"/>
    <property type="match status" value="5"/>
</dbReference>
<keyword evidence="4" id="KW-0862">Zinc</keyword>
<dbReference type="Gene3D" id="3.30.160.60">
    <property type="entry name" value="Classic Zinc Finger"/>
    <property type="match status" value="4"/>
</dbReference>
<reference evidence="7 8" key="1">
    <citation type="submission" date="2022-01" db="EMBL/GenBank/DDBJ databases">
        <title>A chromosomal length assembly of Cordylochernes scorpioides.</title>
        <authorList>
            <person name="Zeh D."/>
            <person name="Zeh J."/>
        </authorList>
    </citation>
    <scope>NUCLEOTIDE SEQUENCE [LARGE SCALE GENOMIC DNA]</scope>
    <source>
        <strain evidence="7">IN4F17</strain>
        <tissue evidence="7">Whole Body</tissue>
    </source>
</reference>
<feature type="domain" description="C2H2-type" evidence="6">
    <location>
        <begin position="162"/>
        <end position="180"/>
    </location>
</feature>
<evidence type="ECO:0000256" key="2">
    <source>
        <dbReference type="ARBA" id="ARBA00022737"/>
    </source>
</evidence>
<evidence type="ECO:0000256" key="1">
    <source>
        <dbReference type="ARBA" id="ARBA00022723"/>
    </source>
</evidence>
<feature type="domain" description="C2H2-type" evidence="6">
    <location>
        <begin position="204"/>
        <end position="232"/>
    </location>
</feature>
<organism evidence="7 8">
    <name type="scientific">Cordylochernes scorpioides</name>
    <dbReference type="NCBI Taxonomy" id="51811"/>
    <lineage>
        <taxon>Eukaryota</taxon>
        <taxon>Metazoa</taxon>
        <taxon>Ecdysozoa</taxon>
        <taxon>Arthropoda</taxon>
        <taxon>Chelicerata</taxon>
        <taxon>Arachnida</taxon>
        <taxon>Pseudoscorpiones</taxon>
        <taxon>Cheliferoidea</taxon>
        <taxon>Chernetidae</taxon>
        <taxon>Cordylochernes</taxon>
    </lineage>
</organism>
<dbReference type="PANTHER" id="PTHR24409:SF295">
    <property type="entry name" value="AZ2-RELATED"/>
    <property type="match status" value="1"/>
</dbReference>
<protein>
    <recommendedName>
        <fullName evidence="6">C2H2-type domain-containing protein</fullName>
    </recommendedName>
</protein>
<dbReference type="SMART" id="SM00355">
    <property type="entry name" value="ZnF_C2H2"/>
    <property type="match status" value="7"/>
</dbReference>
<dbReference type="PROSITE" id="PS50157">
    <property type="entry name" value="ZINC_FINGER_C2H2_2"/>
    <property type="match status" value="7"/>
</dbReference>
<dbReference type="EMBL" id="CP092863">
    <property type="protein sequence ID" value="UYV60451.1"/>
    <property type="molecule type" value="Genomic_DNA"/>
</dbReference>
<dbReference type="InterPro" id="IPR013087">
    <property type="entry name" value="Znf_C2H2_type"/>
</dbReference>
<evidence type="ECO:0000259" key="6">
    <source>
        <dbReference type="PROSITE" id="PS50157"/>
    </source>
</evidence>
<name>A0ABY6JWQ0_9ARAC</name>
<dbReference type="SUPFAM" id="SSF57667">
    <property type="entry name" value="beta-beta-alpha zinc fingers"/>
    <property type="match status" value="3"/>
</dbReference>
<keyword evidence="2" id="KW-0677">Repeat</keyword>
<dbReference type="Proteomes" id="UP001235939">
    <property type="component" value="Chromosome 01"/>
</dbReference>
<feature type="domain" description="C2H2-type" evidence="6">
    <location>
        <begin position="102"/>
        <end position="130"/>
    </location>
</feature>
<evidence type="ECO:0000313" key="8">
    <source>
        <dbReference type="Proteomes" id="UP001235939"/>
    </source>
</evidence>
<feature type="domain" description="C2H2-type" evidence="6">
    <location>
        <begin position="234"/>
        <end position="257"/>
    </location>
</feature>
<gene>
    <name evidence="7" type="ORF">LAZ67_1001187</name>
</gene>
<dbReference type="InterPro" id="IPR036236">
    <property type="entry name" value="Znf_C2H2_sf"/>
</dbReference>
<keyword evidence="3 5" id="KW-0863">Zinc-finger</keyword>